<sequence>MPIPFRRSLAILLLLAAPAAARAQAVPIEIHATPIERFLPTGTDRLGPLEFRGGLVLTSPARDFGGLSGLVLDADGQGMAAVTDRGFWLTGRIAAEGDRPTGIHAAFLAPLRAAGGGELRRQGRGDIESLARVPGGFLAGIEHAQEVWSFAGDDPLRATGRRLLADPQLATLGGNESLEALLAPPAGTPGAPAPLIIIAEESPSDPAVLPGFLFGPLDRPAPLGAFAVERIDGFSATDAALSDDGRVYLLERRFDMLRGVFMRIRRFPLADIRPGALIRGEVLIEASGTAAIDNMEGIALHRNAAGELILTLLSDDNFSPLQRTLLLRFAVME</sequence>
<dbReference type="Proteomes" id="UP001235094">
    <property type="component" value="Unassembled WGS sequence"/>
</dbReference>
<proteinExistence type="predicted"/>
<dbReference type="PIRSF" id="PIRSF031900">
    <property type="entry name" value="UCP031900"/>
    <property type="match status" value="1"/>
</dbReference>
<evidence type="ECO:0000259" key="2">
    <source>
        <dbReference type="Pfam" id="PF13449"/>
    </source>
</evidence>
<dbReference type="InterPro" id="IPR014567">
    <property type="entry name" value="UCP031900"/>
</dbReference>
<dbReference type="EMBL" id="JAUSVR010000006">
    <property type="protein sequence ID" value="MDQ0511321.1"/>
    <property type="molecule type" value="Genomic_DNA"/>
</dbReference>
<name>A0ABU0LRL6_9HYPH</name>
<protein>
    <recommendedName>
        <fullName evidence="2">Phytase-like domain-containing protein</fullName>
    </recommendedName>
</protein>
<dbReference type="InterPro" id="IPR027372">
    <property type="entry name" value="Phytase-like_dom"/>
</dbReference>
<gene>
    <name evidence="3" type="ORF">QOZ99_002218</name>
</gene>
<keyword evidence="1" id="KW-0732">Signal</keyword>
<dbReference type="RefSeq" id="WP_306890015.1">
    <property type="nucleotide sequence ID" value="NZ_JAUSVR010000006.1"/>
</dbReference>
<organism evidence="3 4">
    <name type="scientific">Ancylobacter amanitiformis</name>
    <dbReference type="NCBI Taxonomy" id="217069"/>
    <lineage>
        <taxon>Bacteria</taxon>
        <taxon>Pseudomonadati</taxon>
        <taxon>Pseudomonadota</taxon>
        <taxon>Alphaproteobacteria</taxon>
        <taxon>Hyphomicrobiales</taxon>
        <taxon>Xanthobacteraceae</taxon>
        <taxon>Ancylobacter</taxon>
    </lineage>
</organism>
<feature type="signal peptide" evidence="1">
    <location>
        <begin position="1"/>
        <end position="23"/>
    </location>
</feature>
<evidence type="ECO:0000313" key="4">
    <source>
        <dbReference type="Proteomes" id="UP001235094"/>
    </source>
</evidence>
<evidence type="ECO:0000313" key="3">
    <source>
        <dbReference type="EMBL" id="MDQ0511321.1"/>
    </source>
</evidence>
<evidence type="ECO:0000256" key="1">
    <source>
        <dbReference type="SAM" id="SignalP"/>
    </source>
</evidence>
<feature type="chain" id="PRO_5045726512" description="Phytase-like domain-containing protein" evidence="1">
    <location>
        <begin position="24"/>
        <end position="333"/>
    </location>
</feature>
<dbReference type="Pfam" id="PF13449">
    <property type="entry name" value="Phytase-like"/>
    <property type="match status" value="1"/>
</dbReference>
<comment type="caution">
    <text evidence="3">The sequence shown here is derived from an EMBL/GenBank/DDBJ whole genome shotgun (WGS) entry which is preliminary data.</text>
</comment>
<keyword evidence="4" id="KW-1185">Reference proteome</keyword>
<accession>A0ABU0LRL6</accession>
<reference evidence="3 4" key="1">
    <citation type="submission" date="2023-07" db="EMBL/GenBank/DDBJ databases">
        <title>Genomic Encyclopedia of Type Strains, Phase IV (KMG-IV): sequencing the most valuable type-strain genomes for metagenomic binning, comparative biology and taxonomic classification.</title>
        <authorList>
            <person name="Goeker M."/>
        </authorList>
    </citation>
    <scope>NUCLEOTIDE SEQUENCE [LARGE SCALE GENOMIC DNA]</scope>
    <source>
        <strain evidence="3 4">DSM 15561</strain>
    </source>
</reference>
<feature type="domain" description="Phytase-like" evidence="2">
    <location>
        <begin position="63"/>
        <end position="318"/>
    </location>
</feature>